<dbReference type="InterPro" id="IPR036983">
    <property type="entry name" value="AIM24_sf"/>
</dbReference>
<comment type="caution">
    <text evidence="2">The sequence shown here is derived from an EMBL/GenBank/DDBJ whole genome shotgun (WGS) entry which is preliminary data.</text>
</comment>
<evidence type="ECO:0000313" key="2">
    <source>
        <dbReference type="EMBL" id="GAV48286.1"/>
    </source>
</evidence>
<dbReference type="OrthoDB" id="5295771at2759"/>
<dbReference type="Proteomes" id="UP000187013">
    <property type="component" value="Unassembled WGS sequence"/>
</dbReference>
<evidence type="ECO:0000313" key="3">
    <source>
        <dbReference type="Proteomes" id="UP000187013"/>
    </source>
</evidence>
<dbReference type="AlphaFoldDB" id="A0A1Q2ZXS0"/>
<accession>A0A1Q2ZXS0</accession>
<dbReference type="InterPro" id="IPR002838">
    <property type="entry name" value="AIM24"/>
</dbReference>
<protein>
    <recommendedName>
        <fullName evidence="1">Altered inheritance of mitochondria protein 24, mitochondrial</fullName>
    </recommendedName>
</protein>
<dbReference type="InterPro" id="IPR016031">
    <property type="entry name" value="Trp_RNA-bd_attenuator-like_dom"/>
</dbReference>
<dbReference type="OMA" id="DSEEINC"/>
<keyword evidence="1" id="KW-0496">Mitochondrion</keyword>
<reference evidence="2 3" key="1">
    <citation type="submission" date="2016-08" db="EMBL/GenBank/DDBJ databases">
        <title>Draft genome sequence of allopolyploid Zygosaccharomyces rouxii.</title>
        <authorList>
            <person name="Watanabe J."/>
            <person name="Uehara K."/>
            <person name="Mogi Y."/>
            <person name="Tsukioka Y."/>
        </authorList>
    </citation>
    <scope>NUCLEOTIDE SEQUENCE [LARGE SCALE GENOMIC DNA]</scope>
    <source>
        <strain evidence="2 3">NBRC 110957</strain>
    </source>
</reference>
<comment type="subcellular location">
    <subcellularLocation>
        <location evidence="1">Mitochondrion</location>
    </subcellularLocation>
</comment>
<dbReference type="Gene3D" id="3.60.160.10">
    <property type="entry name" value="Mitochondrial biogenesis AIM24"/>
    <property type="match status" value="1"/>
</dbReference>
<dbReference type="EMBL" id="BDGX01000009">
    <property type="protein sequence ID" value="GAV48286.1"/>
    <property type="molecule type" value="Genomic_DNA"/>
</dbReference>
<dbReference type="GO" id="GO:0005739">
    <property type="term" value="C:mitochondrion"/>
    <property type="evidence" value="ECO:0007669"/>
    <property type="project" value="UniProtKB-SubCell"/>
</dbReference>
<evidence type="ECO:0000256" key="1">
    <source>
        <dbReference type="RuleBase" id="RU363045"/>
    </source>
</evidence>
<comment type="similarity">
    <text evidence="1">Belongs to the AIM24 family.</text>
</comment>
<gene>
    <name evidence="2" type="ORF">ZYGR_0I05830</name>
</gene>
<dbReference type="SUPFAM" id="SSF51219">
    <property type="entry name" value="TRAP-like"/>
    <property type="match status" value="1"/>
</dbReference>
<dbReference type="Pfam" id="PF01987">
    <property type="entry name" value="AIM24"/>
    <property type="match status" value="1"/>
</dbReference>
<sequence>MIPRVFGRSIRRLPTYRCYSCGGVSISDFSTRKKGTGSGPFVELPEFTPLQDSILIKIPSSCTVYGRLDKISAITSDIRDHGKPFLAQDIDSSKGLSIVTTGEHPANVLMASHTPLSNIVVLKLDNYKHGIYIPNFYEESLCFSGDLHIDDNGELKGLGIVALAGQGPIYQMILKPGEKNLVARESILAYDSKVKCQLTKLSSSFNIPQSVHEWFVKNASKFYDNAKVQWSRLFNSHKIYCELQGPGSVFLQTNFVPGSKPFTKSDLFKASQ</sequence>
<name>A0A1Q2ZXS0_ZYGRO</name>
<organism evidence="2 3">
    <name type="scientific">Zygosaccharomyces rouxii</name>
    <dbReference type="NCBI Taxonomy" id="4956"/>
    <lineage>
        <taxon>Eukaryota</taxon>
        <taxon>Fungi</taxon>
        <taxon>Dikarya</taxon>
        <taxon>Ascomycota</taxon>
        <taxon>Saccharomycotina</taxon>
        <taxon>Saccharomycetes</taxon>
        <taxon>Saccharomycetales</taxon>
        <taxon>Saccharomycetaceae</taxon>
        <taxon>Zygosaccharomyces</taxon>
    </lineage>
</organism>
<proteinExistence type="inferred from homology"/>
<dbReference type="eggNOG" id="ENOG502RZF6">
    <property type="taxonomic scope" value="Eukaryota"/>
</dbReference>